<evidence type="ECO:0000259" key="2">
    <source>
        <dbReference type="PROSITE" id="PS50195"/>
    </source>
</evidence>
<keyword evidence="4" id="KW-1185">Reference proteome</keyword>
<proteinExistence type="predicted"/>
<gene>
    <name evidence="3" type="ORF">OGAPHI_002791</name>
</gene>
<dbReference type="InterPro" id="IPR001683">
    <property type="entry name" value="PX_dom"/>
</dbReference>
<dbReference type="InterPro" id="IPR036871">
    <property type="entry name" value="PX_dom_sf"/>
</dbReference>
<reference evidence="3" key="2">
    <citation type="submission" date="2021-01" db="EMBL/GenBank/DDBJ databases">
        <authorList>
            <person name="Schikora-Tamarit M.A."/>
        </authorList>
    </citation>
    <scope>NUCLEOTIDE SEQUENCE</scope>
    <source>
        <strain evidence="3">CBS6075</strain>
    </source>
</reference>
<reference evidence="3" key="1">
    <citation type="journal article" date="2021" name="Open Biol.">
        <title>Shared evolutionary footprints suggest mitochondrial oxidative damage underlies multiple complex I losses in fungi.</title>
        <authorList>
            <person name="Schikora-Tamarit M.A."/>
            <person name="Marcet-Houben M."/>
            <person name="Nosek J."/>
            <person name="Gabaldon T."/>
        </authorList>
    </citation>
    <scope>NUCLEOTIDE SEQUENCE</scope>
    <source>
        <strain evidence="3">CBS6075</strain>
    </source>
</reference>
<dbReference type="GeneID" id="70234758"/>
<dbReference type="PANTHER" id="PTHR47185">
    <property type="entry name" value="PX DOMAIN-CONTAINING PROTEIN YPR097W"/>
    <property type="match status" value="1"/>
</dbReference>
<feature type="coiled-coil region" evidence="1">
    <location>
        <begin position="773"/>
        <end position="800"/>
    </location>
</feature>
<dbReference type="Pfam" id="PF12828">
    <property type="entry name" value="PXB"/>
    <property type="match status" value="1"/>
</dbReference>
<protein>
    <recommendedName>
        <fullName evidence="2">PX domain-containing protein</fullName>
    </recommendedName>
</protein>
<dbReference type="Proteomes" id="UP000769157">
    <property type="component" value="Unassembled WGS sequence"/>
</dbReference>
<dbReference type="SUPFAM" id="SSF64268">
    <property type="entry name" value="PX domain"/>
    <property type="match status" value="1"/>
</dbReference>
<keyword evidence="1" id="KW-0175">Coiled coil</keyword>
<name>A0A9P8P877_9ASCO</name>
<evidence type="ECO:0000313" key="3">
    <source>
        <dbReference type="EMBL" id="KAH3667142.1"/>
    </source>
</evidence>
<dbReference type="InterPro" id="IPR047168">
    <property type="entry name" value="LEC1-like"/>
</dbReference>
<accession>A0A9P8P877</accession>
<dbReference type="OrthoDB" id="2117459at2759"/>
<comment type="caution">
    <text evidence="3">The sequence shown here is derived from an EMBL/GenBank/DDBJ whole genome shotgun (WGS) entry which is preliminary data.</text>
</comment>
<evidence type="ECO:0000313" key="4">
    <source>
        <dbReference type="Proteomes" id="UP000769157"/>
    </source>
</evidence>
<dbReference type="RefSeq" id="XP_046061954.1">
    <property type="nucleotide sequence ID" value="XM_046203699.1"/>
</dbReference>
<dbReference type="Gene3D" id="3.30.1520.10">
    <property type="entry name" value="Phox-like domain"/>
    <property type="match status" value="1"/>
</dbReference>
<feature type="domain" description="PX" evidence="2">
    <location>
        <begin position="205"/>
        <end position="364"/>
    </location>
</feature>
<dbReference type="AlphaFoldDB" id="A0A9P8P877"/>
<dbReference type="Pfam" id="PF00787">
    <property type="entry name" value="PX"/>
    <property type="match status" value="1"/>
</dbReference>
<organism evidence="3 4">
    <name type="scientific">Ogataea philodendri</name>
    <dbReference type="NCBI Taxonomy" id="1378263"/>
    <lineage>
        <taxon>Eukaryota</taxon>
        <taxon>Fungi</taxon>
        <taxon>Dikarya</taxon>
        <taxon>Ascomycota</taxon>
        <taxon>Saccharomycotina</taxon>
        <taxon>Pichiomycetes</taxon>
        <taxon>Pichiales</taxon>
        <taxon>Pichiaceae</taxon>
        <taxon>Ogataea</taxon>
    </lineage>
</organism>
<dbReference type="InterPro" id="IPR024554">
    <property type="entry name" value="LEC1-like_C"/>
</dbReference>
<evidence type="ECO:0000256" key="1">
    <source>
        <dbReference type="SAM" id="Coils"/>
    </source>
</evidence>
<dbReference type="EMBL" id="JAEUBE010000183">
    <property type="protein sequence ID" value="KAH3667142.1"/>
    <property type="molecule type" value="Genomic_DNA"/>
</dbReference>
<dbReference type="PANTHER" id="PTHR47185:SF1">
    <property type="entry name" value="PX DOMAIN-CONTAINING PROTEIN YPR097W"/>
    <property type="match status" value="1"/>
</dbReference>
<dbReference type="PROSITE" id="PS50195">
    <property type="entry name" value="PX"/>
    <property type="match status" value="1"/>
</dbReference>
<dbReference type="InterPro" id="IPR024555">
    <property type="entry name" value="PX-associated"/>
</dbReference>
<dbReference type="Pfam" id="PF12825">
    <property type="entry name" value="DUF3818"/>
    <property type="match status" value="1"/>
</dbReference>
<sequence>MAEPRLSAMEQHFLKKELINLELTMEFNKLSPTYTDTFGLRRFGPPFKMYDPSSKPEMAPELAKLAADGYQEHFDSEFPLLRFVFNEFLVTFPFIKMHLEHLQSPDEFWNKVQVFWEMWRTKKISSSNDRGEVSKRKLMVYKLQALLLVLFNSAIYCTADKEYFSTSEHRNTYKKMNKLTAGELKFEQNDEFHFVNGLDINVIGVVAAKEQKTRYFIASTESSYYNFIIRVRKEDGTQWCVKRRYSQFSEFDKLIGKQFAGSDLPFLPSKTKAKVSLPAVNDIEKESVTEDAVDVGQLETMFLNTLRRSFNEEKSVEVQEDEHEFPRESLRIALRGYLRSLAWIEPVSRSKEFLEFISREPVELTVQEQHEAEQRRQLDYYTELQHFKFQQETVRAVNELETQMEQLKKEVMTDGFAYVFRQLETKSSTKELSKPLQSLIQLVQIEVASTIYELFVGSDNSRETLTLIKRLHHLFPYGLVATILRFTNPLQIVKRLIDLFTFQMPVGFGKKSRSLLQVIFSGVLDDDLKKCEKELDKIRQVVAEKGPKYTALLRKIDEYFTAPDDVVLQVKKTSQRSGVGIFPCLLLNNNGLSTKIEDSILIELLELLKQEKTLENNVYSSTSSYFRTMLRKLDKISLKELWDEPELIDLIKELLAIFFQPLIRLFKSAQMHLYVPVFHRYMNELIQLAEHFQNNHFSSNVVASFMGLQDKYQEDVYDFMHRLYVSDQQQGQGMFSGFLEWFNRFVRFLRFVKDDRPDLELDLNGLGLDEEVKKEVATIVAEVEEKRRQYERLAQQESRAKPRQLEENWDKLNSRIVGLGGADTDLDRLGEYVGVRNEDLVDLNVALAPEDESHGVFSHLGPAQFLAYVASLNVSDEEFAAEDQLGEYKNRAISKLEPEFKAQTWQILEWWNKSQQSKDIT</sequence>
<dbReference type="GO" id="GO:0035091">
    <property type="term" value="F:phosphatidylinositol binding"/>
    <property type="evidence" value="ECO:0007669"/>
    <property type="project" value="InterPro"/>
</dbReference>